<evidence type="ECO:0000313" key="4">
    <source>
        <dbReference type="EMBL" id="KAK7882824.1"/>
    </source>
</evidence>
<proteinExistence type="predicted"/>
<dbReference type="Proteomes" id="UP001460270">
    <property type="component" value="Unassembled WGS sequence"/>
</dbReference>
<feature type="domain" description="Ig-like" evidence="3">
    <location>
        <begin position="290"/>
        <end position="391"/>
    </location>
</feature>
<dbReference type="PROSITE" id="PS50835">
    <property type="entry name" value="IG_LIKE"/>
    <property type="match status" value="2"/>
</dbReference>
<dbReference type="EMBL" id="JBBPFD010000021">
    <property type="protein sequence ID" value="KAK7882824.1"/>
    <property type="molecule type" value="Genomic_DNA"/>
</dbReference>
<sequence length="430" mass="48444">MLSIHAPLVLTHCSQSGDHTDSAVRIEPNRVTEIQSKISWLPCKFIDEEVTLTTKGPDTKHIYRSSVVQFGLKDDAPVNPNNVTFLITPSKLDVRQFLGSSEAEQLSCEVQRYSTDGSHVRWPVKGEHEYNRWFTLNLSHSENLFKILGFMRQSTDQPPTGQHDYKSWSVIKDKDILITTVVMVMQTQTPVVKSLLKFQPELHCQFSIDHKAPKVTVQWRKLGRYILFKHDSTSGQTQGSGVNMKQLATGGATYTAPLTEVGSGGTYMCSVGVHPLDGSLTVKLQIEEPPRVSLNVDPALTLSEDAERRIVCRADGYYPLDVNILWSHKGSTEVGPKVDSAQLSSHRTNPDGTYSLFAFFYLKPKLWDSGRKFTCSVSHQTLSTPVRKTFTLTVTEPGQWMLIFNVVCLVVVFVVFLRYVCKVKKPWIFF</sequence>
<dbReference type="Pfam" id="PF07654">
    <property type="entry name" value="C1-set"/>
    <property type="match status" value="1"/>
</dbReference>
<dbReference type="PROSITE" id="PS00290">
    <property type="entry name" value="IG_MHC"/>
    <property type="match status" value="1"/>
</dbReference>
<keyword evidence="1" id="KW-0393">Immunoglobulin domain</keyword>
<dbReference type="InterPro" id="IPR050380">
    <property type="entry name" value="Immune_Resp_Modulators"/>
</dbReference>
<evidence type="ECO:0000256" key="1">
    <source>
        <dbReference type="ARBA" id="ARBA00023319"/>
    </source>
</evidence>
<dbReference type="InterPro" id="IPR013783">
    <property type="entry name" value="Ig-like_fold"/>
</dbReference>
<dbReference type="InterPro" id="IPR003006">
    <property type="entry name" value="Ig/MHC_CS"/>
</dbReference>
<keyword evidence="2" id="KW-1133">Transmembrane helix</keyword>
<dbReference type="InterPro" id="IPR036179">
    <property type="entry name" value="Ig-like_dom_sf"/>
</dbReference>
<keyword evidence="2" id="KW-0812">Transmembrane</keyword>
<keyword evidence="2" id="KW-0472">Membrane</keyword>
<dbReference type="PANTHER" id="PTHR23411">
    <property type="entry name" value="TAPASIN"/>
    <property type="match status" value="1"/>
</dbReference>
<protein>
    <recommendedName>
        <fullName evidence="3">Ig-like domain-containing protein</fullName>
    </recommendedName>
</protein>
<dbReference type="SMART" id="SM00407">
    <property type="entry name" value="IGc1"/>
    <property type="match status" value="1"/>
</dbReference>
<accession>A0AAW0MU33</accession>
<reference evidence="5" key="1">
    <citation type="submission" date="2024-04" db="EMBL/GenBank/DDBJ databases">
        <title>Salinicola lusitanus LLJ914,a marine bacterium isolated from the Okinawa Trough.</title>
        <authorList>
            <person name="Li J."/>
        </authorList>
    </citation>
    <scope>NUCLEOTIDE SEQUENCE [LARGE SCALE GENOMIC DNA]</scope>
</reference>
<comment type="caution">
    <text evidence="4">The sequence shown here is derived from an EMBL/GenBank/DDBJ whole genome shotgun (WGS) entry which is preliminary data.</text>
</comment>
<gene>
    <name evidence="4" type="ORF">WMY93_028998</name>
</gene>
<evidence type="ECO:0000259" key="3">
    <source>
        <dbReference type="PROSITE" id="PS50835"/>
    </source>
</evidence>
<organism evidence="4 5">
    <name type="scientific">Mugilogobius chulae</name>
    <name type="common">yellowstripe goby</name>
    <dbReference type="NCBI Taxonomy" id="88201"/>
    <lineage>
        <taxon>Eukaryota</taxon>
        <taxon>Metazoa</taxon>
        <taxon>Chordata</taxon>
        <taxon>Craniata</taxon>
        <taxon>Vertebrata</taxon>
        <taxon>Euteleostomi</taxon>
        <taxon>Actinopterygii</taxon>
        <taxon>Neopterygii</taxon>
        <taxon>Teleostei</taxon>
        <taxon>Neoteleostei</taxon>
        <taxon>Acanthomorphata</taxon>
        <taxon>Gobiaria</taxon>
        <taxon>Gobiiformes</taxon>
        <taxon>Gobioidei</taxon>
        <taxon>Gobiidae</taxon>
        <taxon>Gobionellinae</taxon>
        <taxon>Mugilogobius</taxon>
    </lineage>
</organism>
<dbReference type="InterPro" id="IPR007110">
    <property type="entry name" value="Ig-like_dom"/>
</dbReference>
<dbReference type="AlphaFoldDB" id="A0AAW0MU33"/>
<dbReference type="InterPro" id="IPR003597">
    <property type="entry name" value="Ig_C1-set"/>
</dbReference>
<name>A0AAW0MU33_9GOBI</name>
<evidence type="ECO:0000256" key="2">
    <source>
        <dbReference type="SAM" id="Phobius"/>
    </source>
</evidence>
<keyword evidence="5" id="KW-1185">Reference proteome</keyword>
<dbReference type="SUPFAM" id="SSF48726">
    <property type="entry name" value="Immunoglobulin"/>
    <property type="match status" value="2"/>
</dbReference>
<feature type="transmembrane region" description="Helical" evidence="2">
    <location>
        <begin position="400"/>
        <end position="421"/>
    </location>
</feature>
<dbReference type="Gene3D" id="2.60.40.10">
    <property type="entry name" value="Immunoglobulins"/>
    <property type="match status" value="2"/>
</dbReference>
<feature type="domain" description="Ig-like" evidence="3">
    <location>
        <begin position="202"/>
        <end position="281"/>
    </location>
</feature>
<evidence type="ECO:0000313" key="5">
    <source>
        <dbReference type="Proteomes" id="UP001460270"/>
    </source>
</evidence>